<evidence type="ECO:0000313" key="4">
    <source>
        <dbReference type="EMBL" id="AOO11942.1"/>
    </source>
</evidence>
<dbReference type="EMBL" id="KX349294">
    <property type="protein sequence ID" value="AOO12411.1"/>
    <property type="molecule type" value="Genomic_DNA"/>
</dbReference>
<evidence type="ECO:0000256" key="1">
    <source>
        <dbReference type="SAM" id="MobiDB-lite"/>
    </source>
</evidence>
<proteinExistence type="predicted"/>
<dbReference type="EMBL" id="KX349295">
    <property type="protein sequence ID" value="AOO12643.1"/>
    <property type="molecule type" value="Genomic_DNA"/>
</dbReference>
<dbReference type="EMBL" id="KX349297">
    <property type="protein sequence ID" value="AOO13109.1"/>
    <property type="molecule type" value="Genomic_DNA"/>
</dbReference>
<dbReference type="EMBL" id="KX349296">
    <property type="protein sequence ID" value="AOO12876.1"/>
    <property type="molecule type" value="Genomic_DNA"/>
</dbReference>
<evidence type="ECO:0000313" key="9">
    <source>
        <dbReference type="EMBL" id="AOO13109.1"/>
    </source>
</evidence>
<organism evidence="2 12">
    <name type="scientific">Cyanophage S-RIM44</name>
    <dbReference type="NCBI Taxonomy" id="1278485"/>
    <lineage>
        <taxon>Viruses</taxon>
        <taxon>Duplodnaviria</taxon>
        <taxon>Heunggongvirae</taxon>
        <taxon>Uroviricota</taxon>
        <taxon>Caudoviricetes</taxon>
        <taxon>Pantevenvirales</taxon>
        <taxon>Kyanoviridae</taxon>
        <taxon>Vellamovirus</taxon>
        <taxon>Vellamovirus rhodeisland44</taxon>
    </lineage>
</organism>
<evidence type="ECO:0000313" key="5">
    <source>
        <dbReference type="EMBL" id="AOO12176.1"/>
    </source>
</evidence>
<evidence type="ECO:0000313" key="2">
    <source>
        <dbReference type="EMBL" id="AMO43470.1"/>
    </source>
</evidence>
<dbReference type="Proteomes" id="UP000225402">
    <property type="component" value="Segment"/>
</dbReference>
<evidence type="ECO:0000313" key="7">
    <source>
        <dbReference type="EMBL" id="AOO12643.1"/>
    </source>
</evidence>
<dbReference type="EMBL" id="KX349291">
    <property type="protein sequence ID" value="AOO11710.1"/>
    <property type="molecule type" value="Genomic_DNA"/>
</dbReference>
<evidence type="ECO:0000313" key="12">
    <source>
        <dbReference type="Proteomes" id="UP000225786"/>
    </source>
</evidence>
<gene>
    <name evidence="3" type="ORF">ES420910_233</name>
    <name evidence="4" type="ORF">Np050604_231</name>
    <name evidence="5" type="ORF">Np200711_234</name>
    <name evidence="6" type="ORF">Np420711_233</name>
    <name evidence="7" type="ORF">Sn080709_231</name>
    <name evidence="8" type="ORF">Sn130910_233</name>
    <name evidence="9" type="ORF">W2100709_232</name>
    <name evidence="2" type="ORF">W270710_231</name>
</gene>
<evidence type="ECO:0000313" key="6">
    <source>
        <dbReference type="EMBL" id="AOO12411.1"/>
    </source>
</evidence>
<dbReference type="Proteomes" id="UP000225178">
    <property type="component" value="Segment"/>
</dbReference>
<evidence type="ECO:0008006" key="13">
    <source>
        <dbReference type="Google" id="ProtNLM"/>
    </source>
</evidence>
<accession>A0A127KN95</accession>
<dbReference type="Proteomes" id="UP000226130">
    <property type="component" value="Segment"/>
</dbReference>
<evidence type="ECO:0000313" key="8">
    <source>
        <dbReference type="EMBL" id="AOO12876.1"/>
    </source>
</evidence>
<feature type="region of interest" description="Disordered" evidence="1">
    <location>
        <begin position="31"/>
        <end position="52"/>
    </location>
</feature>
<evidence type="ECO:0000313" key="11">
    <source>
        <dbReference type="Proteomes" id="UP000222561"/>
    </source>
</evidence>
<dbReference type="Proteomes" id="UP000223571">
    <property type="component" value="Segment"/>
</dbReference>
<sequence length="76" mass="8968">MSQPKQRDPSDPLYDPNDKWNEYKVELHCNEEHPSDEWDPKTEGKIADPQNRHQDKVLDKFCDDHPGSPMCKVFDD</sequence>
<keyword evidence="10" id="KW-1185">Reference proteome</keyword>
<dbReference type="Proteomes" id="UP000225478">
    <property type="component" value="Segment"/>
</dbReference>
<dbReference type="EMBL" id="KX349292">
    <property type="protein sequence ID" value="AOO11942.1"/>
    <property type="molecule type" value="Genomic_DNA"/>
</dbReference>
<dbReference type="Proteomes" id="UP000222561">
    <property type="component" value="Segment"/>
</dbReference>
<protein>
    <recommendedName>
        <fullName evidence="13">CP12 domain-containing protein</fullName>
    </recommendedName>
</protein>
<reference evidence="2 12" key="2">
    <citation type="submission" date="2016-01" db="EMBL/GenBank/DDBJ databases">
        <title>The genomic content and context of auxiliary metabolic genes in marine cyanophages.</title>
        <authorList>
            <person name="Marston M.F."/>
            <person name="Martiny J.B.H."/>
            <person name="Crummett L.T."/>
        </authorList>
    </citation>
    <scope>NUCLEOTIDE SEQUENCE [LARGE SCALE GENOMIC DNA]</scope>
    <source>
        <strain evidence="2">W2_07_0710</strain>
    </source>
</reference>
<reference evidence="10 11" key="1">
    <citation type="journal article" date="2016" name="Environ. Microbiol.">
        <title>Genomic diversification of marine cyanophages into stable ecotypes.</title>
        <authorList>
            <person name="Marston M.F."/>
            <person name="Martiny J.B."/>
        </authorList>
    </citation>
    <scope>NUCLEOTIDE SEQUENCE [LARGE SCALE GENOMIC DNA]</scope>
    <source>
        <strain evidence="3">ES_42_0910</strain>
        <strain evidence="4">Np_05_0604</strain>
        <strain evidence="5">Np_20_0711</strain>
        <strain evidence="6">Np_42_0711</strain>
        <strain evidence="7">Sn_08_0709</strain>
        <strain evidence="8">Sn_13_0910</strain>
        <strain evidence="9">W2_10_0709</strain>
    </source>
</reference>
<dbReference type="Proteomes" id="UP000225786">
    <property type="component" value="Segment"/>
</dbReference>
<dbReference type="EMBL" id="KU594607">
    <property type="protein sequence ID" value="AMO43470.1"/>
    <property type="molecule type" value="Genomic_DNA"/>
</dbReference>
<name>A0A127KN95_9CAUD</name>
<dbReference type="Proteomes" id="UP000221709">
    <property type="component" value="Segment"/>
</dbReference>
<dbReference type="EMBL" id="KX349293">
    <property type="protein sequence ID" value="AOO12176.1"/>
    <property type="molecule type" value="Genomic_DNA"/>
</dbReference>
<evidence type="ECO:0000313" key="10">
    <source>
        <dbReference type="Proteomes" id="UP000221709"/>
    </source>
</evidence>
<evidence type="ECO:0000313" key="3">
    <source>
        <dbReference type="EMBL" id="AOO11710.1"/>
    </source>
</evidence>